<sequence length="277" mass="29737">MTTRGKVAILRSLQNRGDRVAFIPFVSAGDPNEEYSYQLIVELAQFSDVIEIGIPYSDPLADGPVIQAGSLRALKGGMSFPKALALIARVRAVTDVPIIVFTYVNPVLQFGIEELMKACNEVGADGLIIPDLPYEESAEVRGIADQYGLAFIPLLALTSHDRIKKIASSATGFAYCVSSLGVTGERSAFSDELEQFVLAVKEESPVPVAVGFGVSRPEHIRTLSAYADAVIVGSALVRRCADIDQALLQHDSELAKQIFNDLIAFARTLSLAGTHAV</sequence>
<comment type="catalytic activity">
    <reaction evidence="8 9">
        <text>(1S,2R)-1-C-(indol-3-yl)glycerol 3-phosphate + L-serine = D-glyceraldehyde 3-phosphate + L-tryptophan + H2O</text>
        <dbReference type="Rhea" id="RHEA:10532"/>
        <dbReference type="ChEBI" id="CHEBI:15377"/>
        <dbReference type="ChEBI" id="CHEBI:33384"/>
        <dbReference type="ChEBI" id="CHEBI:57912"/>
        <dbReference type="ChEBI" id="CHEBI:58866"/>
        <dbReference type="ChEBI" id="CHEBI:59776"/>
        <dbReference type="EC" id="4.2.1.20"/>
    </reaction>
</comment>
<dbReference type="PANTHER" id="PTHR43406">
    <property type="entry name" value="TRYPTOPHAN SYNTHASE, ALPHA CHAIN"/>
    <property type="match status" value="1"/>
</dbReference>
<dbReference type="SUPFAM" id="SSF51366">
    <property type="entry name" value="Ribulose-phoshate binding barrel"/>
    <property type="match status" value="1"/>
</dbReference>
<keyword evidence="12" id="KW-1185">Reference proteome</keyword>
<keyword evidence="5 9" id="KW-0822">Tryptophan biosynthesis</keyword>
<evidence type="ECO:0000256" key="2">
    <source>
        <dbReference type="ARBA" id="ARBA00004733"/>
    </source>
</evidence>
<evidence type="ECO:0000256" key="7">
    <source>
        <dbReference type="ARBA" id="ARBA00023239"/>
    </source>
</evidence>
<comment type="caution">
    <text evidence="11">The sequence shown here is derived from an EMBL/GenBank/DDBJ whole genome shotgun (WGS) entry which is preliminary data.</text>
</comment>
<dbReference type="GO" id="GO:0005829">
    <property type="term" value="C:cytosol"/>
    <property type="evidence" value="ECO:0007669"/>
    <property type="project" value="TreeGrafter"/>
</dbReference>
<evidence type="ECO:0000256" key="9">
    <source>
        <dbReference type="HAMAP-Rule" id="MF_00131"/>
    </source>
</evidence>
<comment type="similarity">
    <text evidence="9 10">Belongs to the TrpA family.</text>
</comment>
<dbReference type="NCBIfam" id="TIGR00262">
    <property type="entry name" value="trpA"/>
    <property type="match status" value="1"/>
</dbReference>
<evidence type="ECO:0000256" key="6">
    <source>
        <dbReference type="ARBA" id="ARBA00023141"/>
    </source>
</evidence>
<evidence type="ECO:0000313" key="11">
    <source>
        <dbReference type="EMBL" id="MCI0184292.1"/>
    </source>
</evidence>
<dbReference type="PANTHER" id="PTHR43406:SF1">
    <property type="entry name" value="TRYPTOPHAN SYNTHASE ALPHA CHAIN, CHLOROPLASTIC"/>
    <property type="match status" value="1"/>
</dbReference>
<evidence type="ECO:0000256" key="1">
    <source>
        <dbReference type="ARBA" id="ARBA00003365"/>
    </source>
</evidence>
<evidence type="ECO:0000313" key="12">
    <source>
        <dbReference type="Proteomes" id="UP001139263"/>
    </source>
</evidence>
<comment type="function">
    <text evidence="1 9">The alpha subunit is responsible for the aldol cleavage of indoleglycerol phosphate to indole and glyceraldehyde 3-phosphate.</text>
</comment>
<dbReference type="Pfam" id="PF00290">
    <property type="entry name" value="Trp_syntA"/>
    <property type="match status" value="1"/>
</dbReference>
<protein>
    <recommendedName>
        <fullName evidence="9">Tryptophan synthase alpha chain</fullName>
        <ecNumber evidence="9">4.2.1.20</ecNumber>
    </recommendedName>
</protein>
<dbReference type="HAMAP" id="MF_00131">
    <property type="entry name" value="Trp_synth_alpha"/>
    <property type="match status" value="1"/>
</dbReference>
<dbReference type="CDD" id="cd04724">
    <property type="entry name" value="Tryptophan_synthase_alpha"/>
    <property type="match status" value="1"/>
</dbReference>
<dbReference type="Proteomes" id="UP001139263">
    <property type="component" value="Unassembled WGS sequence"/>
</dbReference>
<dbReference type="GO" id="GO:0004834">
    <property type="term" value="F:tryptophan synthase activity"/>
    <property type="evidence" value="ECO:0007669"/>
    <property type="project" value="UniProtKB-UniRule"/>
</dbReference>
<comment type="pathway">
    <text evidence="2 9">Amino-acid biosynthesis; L-tryptophan biosynthesis; L-tryptophan from chorismate: step 5/5.</text>
</comment>
<dbReference type="AlphaFoldDB" id="A0A9X1VAV1"/>
<dbReference type="FunFam" id="3.20.20.70:FF:000037">
    <property type="entry name" value="Tryptophan synthase alpha chain"/>
    <property type="match status" value="1"/>
</dbReference>
<dbReference type="RefSeq" id="WP_241715823.1">
    <property type="nucleotide sequence ID" value="NZ_JALBUF010000011.1"/>
</dbReference>
<name>A0A9X1VAV1_9BACL</name>
<feature type="active site" description="Proton acceptor" evidence="9">
    <location>
        <position position="62"/>
    </location>
</feature>
<evidence type="ECO:0000256" key="5">
    <source>
        <dbReference type="ARBA" id="ARBA00022822"/>
    </source>
</evidence>
<reference evidence="11" key="1">
    <citation type="submission" date="2022-03" db="EMBL/GenBank/DDBJ databases">
        <title>Draft Genome Sequence of Firmicute Strain S0AB, a Heterotrophic Iron/Sulfur-Oxidizing Extreme Acidophile.</title>
        <authorList>
            <person name="Vergara E."/>
            <person name="Pakostova E."/>
            <person name="Johnson D.B."/>
            <person name="Holmes D.S."/>
        </authorList>
    </citation>
    <scope>NUCLEOTIDE SEQUENCE</scope>
    <source>
        <strain evidence="11">S0AB</strain>
    </source>
</reference>
<proteinExistence type="inferred from homology"/>
<evidence type="ECO:0000256" key="4">
    <source>
        <dbReference type="ARBA" id="ARBA00022605"/>
    </source>
</evidence>
<dbReference type="InterPro" id="IPR011060">
    <property type="entry name" value="RibuloseP-bd_barrel"/>
</dbReference>
<dbReference type="EMBL" id="JALBUF010000011">
    <property type="protein sequence ID" value="MCI0184292.1"/>
    <property type="molecule type" value="Genomic_DNA"/>
</dbReference>
<evidence type="ECO:0000256" key="8">
    <source>
        <dbReference type="ARBA" id="ARBA00049047"/>
    </source>
</evidence>
<dbReference type="PROSITE" id="PS00167">
    <property type="entry name" value="TRP_SYNTHASE_ALPHA"/>
    <property type="match status" value="1"/>
</dbReference>
<keyword evidence="7 9" id="KW-0456">Lyase</keyword>
<comment type="subunit">
    <text evidence="3 9">Tetramer of two alpha and two beta chains.</text>
</comment>
<keyword evidence="6 9" id="KW-0057">Aromatic amino acid biosynthesis</keyword>
<feature type="active site" description="Proton acceptor" evidence="9">
    <location>
        <position position="51"/>
    </location>
</feature>
<gene>
    <name evidence="9 11" type="primary">trpA</name>
    <name evidence="11" type="ORF">MM817_02587</name>
</gene>
<dbReference type="InterPro" id="IPR013785">
    <property type="entry name" value="Aldolase_TIM"/>
</dbReference>
<evidence type="ECO:0000256" key="10">
    <source>
        <dbReference type="RuleBase" id="RU003662"/>
    </source>
</evidence>
<dbReference type="InterPro" id="IPR018204">
    <property type="entry name" value="Trp_synthase_alpha_AS"/>
</dbReference>
<organism evidence="11 12">
    <name type="scientific">Sulfoacidibacillus ferrooxidans</name>
    <dbReference type="NCBI Taxonomy" id="2005001"/>
    <lineage>
        <taxon>Bacteria</taxon>
        <taxon>Bacillati</taxon>
        <taxon>Bacillota</taxon>
        <taxon>Bacilli</taxon>
        <taxon>Bacillales</taxon>
        <taxon>Alicyclobacillaceae</taxon>
        <taxon>Sulfoacidibacillus</taxon>
    </lineage>
</organism>
<keyword evidence="4 9" id="KW-0028">Amino-acid biosynthesis</keyword>
<accession>A0A9X1VAV1</accession>
<dbReference type="Gene3D" id="3.20.20.70">
    <property type="entry name" value="Aldolase class I"/>
    <property type="match status" value="1"/>
</dbReference>
<dbReference type="EC" id="4.2.1.20" evidence="9"/>
<evidence type="ECO:0000256" key="3">
    <source>
        <dbReference type="ARBA" id="ARBA00011270"/>
    </source>
</evidence>
<dbReference type="InterPro" id="IPR002028">
    <property type="entry name" value="Trp_synthase_suA"/>
</dbReference>